<dbReference type="CDD" id="cd00077">
    <property type="entry name" value="HDc"/>
    <property type="match status" value="1"/>
</dbReference>
<dbReference type="SMART" id="SM00471">
    <property type="entry name" value="HDc"/>
    <property type="match status" value="1"/>
</dbReference>
<feature type="domain" description="HD/PDEase" evidence="1">
    <location>
        <begin position="25"/>
        <end position="146"/>
    </location>
</feature>
<organism evidence="2 3">
    <name type="scientific">Ceratopteris richardii</name>
    <name type="common">Triangle waterfern</name>
    <dbReference type="NCBI Taxonomy" id="49495"/>
    <lineage>
        <taxon>Eukaryota</taxon>
        <taxon>Viridiplantae</taxon>
        <taxon>Streptophyta</taxon>
        <taxon>Embryophyta</taxon>
        <taxon>Tracheophyta</taxon>
        <taxon>Polypodiopsida</taxon>
        <taxon>Polypodiidae</taxon>
        <taxon>Polypodiales</taxon>
        <taxon>Pteridineae</taxon>
        <taxon>Pteridaceae</taxon>
        <taxon>Parkerioideae</taxon>
        <taxon>Ceratopteris</taxon>
    </lineage>
</organism>
<gene>
    <name evidence="2" type="ORF">KP509_34G035800</name>
</gene>
<dbReference type="Gene3D" id="1.20.58.1910">
    <property type="match status" value="1"/>
</dbReference>
<evidence type="ECO:0000313" key="3">
    <source>
        <dbReference type="Proteomes" id="UP000825935"/>
    </source>
</evidence>
<reference evidence="2" key="1">
    <citation type="submission" date="2021-08" db="EMBL/GenBank/DDBJ databases">
        <title>WGS assembly of Ceratopteris richardii.</title>
        <authorList>
            <person name="Marchant D.B."/>
            <person name="Chen G."/>
            <person name="Jenkins J."/>
            <person name="Shu S."/>
            <person name="Leebens-Mack J."/>
            <person name="Grimwood J."/>
            <person name="Schmutz J."/>
            <person name="Soltis P."/>
            <person name="Soltis D."/>
            <person name="Chen Z.-H."/>
        </authorList>
    </citation>
    <scope>NUCLEOTIDE SEQUENCE</scope>
    <source>
        <strain evidence="2">Whitten #5841</strain>
        <tissue evidence="2">Leaf</tissue>
    </source>
</reference>
<dbReference type="InterPro" id="IPR003607">
    <property type="entry name" value="HD/PDEase_dom"/>
</dbReference>
<evidence type="ECO:0000259" key="1">
    <source>
        <dbReference type="SMART" id="SM00471"/>
    </source>
</evidence>
<name>A0A8T2QK55_CERRI</name>
<dbReference type="SUPFAM" id="SSF109604">
    <property type="entry name" value="HD-domain/PDEase-like"/>
    <property type="match status" value="1"/>
</dbReference>
<keyword evidence="3" id="KW-1185">Reference proteome</keyword>
<dbReference type="OMA" id="GHDWFHI"/>
<sequence>MEIERYSEVVQEAEALVRRVMGAWDSSHDAFHAFRVRALALSLGSEEDLSPYALQIVELAALLHDIDDHKYAARDSNEHETAEQLLVRCDLPVCMTDSITSIIRNMGFKDEISGLSNPEQLSKEFKVVQDADRLDAIGAIGIARCFTFGGSRGHPIHDPNVPPRINLTKDEYVKQGGKTTSLNHFYEKLLKLKDLMKTEAGRRYAEGRHKFIQDFLVRFHREWEGNL</sequence>
<dbReference type="PANTHER" id="PTHR33594">
    <property type="entry name" value="SUPERFAMILY HYDROLASE, PUTATIVE (AFU_ORTHOLOGUE AFUA_1G03035)-RELATED"/>
    <property type="match status" value="1"/>
</dbReference>
<evidence type="ECO:0000313" key="2">
    <source>
        <dbReference type="EMBL" id="KAH7284018.1"/>
    </source>
</evidence>
<dbReference type="Gene3D" id="1.10.472.50">
    <property type="entry name" value="HD-domain/PDEase-like"/>
    <property type="match status" value="1"/>
</dbReference>
<dbReference type="Proteomes" id="UP000825935">
    <property type="component" value="Chromosome 34"/>
</dbReference>
<dbReference type="Pfam" id="PF01966">
    <property type="entry name" value="HD"/>
    <property type="match status" value="1"/>
</dbReference>
<dbReference type="PANTHER" id="PTHR33594:SF1">
    <property type="entry name" value="HD_PDEASE DOMAIN-CONTAINING PROTEIN"/>
    <property type="match status" value="1"/>
</dbReference>
<comment type="caution">
    <text evidence="2">The sequence shown here is derived from an EMBL/GenBank/DDBJ whole genome shotgun (WGS) entry which is preliminary data.</text>
</comment>
<accession>A0A8T2QK55</accession>
<dbReference type="EMBL" id="CM035439">
    <property type="protein sequence ID" value="KAH7284018.1"/>
    <property type="molecule type" value="Genomic_DNA"/>
</dbReference>
<dbReference type="AlphaFoldDB" id="A0A8T2QK55"/>
<dbReference type="InterPro" id="IPR006674">
    <property type="entry name" value="HD_domain"/>
</dbReference>
<protein>
    <recommendedName>
        <fullName evidence="1">HD/PDEase domain-containing protein</fullName>
    </recommendedName>
</protein>
<dbReference type="OrthoDB" id="16547at2759"/>
<proteinExistence type="predicted"/>